<comment type="caution">
    <text evidence="1">The sequence shown here is derived from an EMBL/GenBank/DDBJ whole genome shotgun (WGS) entry which is preliminary data.</text>
</comment>
<evidence type="ECO:0000313" key="1">
    <source>
        <dbReference type="EMBL" id="NMM97514.1"/>
    </source>
</evidence>
<evidence type="ECO:0000313" key="2">
    <source>
        <dbReference type="Proteomes" id="UP000543419"/>
    </source>
</evidence>
<protein>
    <submittedName>
        <fullName evidence="1">Uncharacterized protein</fullName>
    </submittedName>
</protein>
<dbReference type="EMBL" id="JAAIIG010000002">
    <property type="protein sequence ID" value="NMM97514.1"/>
    <property type="molecule type" value="Genomic_DNA"/>
</dbReference>
<dbReference type="Proteomes" id="UP000543419">
    <property type="component" value="Unassembled WGS sequence"/>
</dbReference>
<dbReference type="AlphaFoldDB" id="A0A7Y0EW45"/>
<organism evidence="1 2">
    <name type="scientific">Bifidobacterium olomucense</name>
    <dbReference type="NCBI Taxonomy" id="2675324"/>
    <lineage>
        <taxon>Bacteria</taxon>
        <taxon>Bacillati</taxon>
        <taxon>Actinomycetota</taxon>
        <taxon>Actinomycetes</taxon>
        <taxon>Bifidobacteriales</taxon>
        <taxon>Bifidobacteriaceae</taxon>
        <taxon>Bifidobacterium</taxon>
    </lineage>
</organism>
<accession>A0A7Y0EW45</accession>
<proteinExistence type="predicted"/>
<gene>
    <name evidence="1" type="ORF">G1C97_0463</name>
</gene>
<name>A0A7Y0EW45_9BIFI</name>
<sequence length="48" mass="4897">MGVGRGDDVSASVELLRGLGWVRFTGARADGACVNESSVSCRTVARGA</sequence>
<reference evidence="1 2" key="1">
    <citation type="submission" date="2020-02" db="EMBL/GenBank/DDBJ databases">
        <title>Characterization of phylogenetic diversity of novel bifidobacterial species isolated in Czech ZOOs.</title>
        <authorList>
            <person name="Lugli G.A."/>
            <person name="Vera N.B."/>
            <person name="Ventura M."/>
        </authorList>
    </citation>
    <scope>NUCLEOTIDE SEQUENCE [LARGE SCALE GENOMIC DNA]</scope>
    <source>
        <strain evidence="1 2">DSM 109959</strain>
    </source>
</reference>
<keyword evidence="2" id="KW-1185">Reference proteome</keyword>